<dbReference type="EMBL" id="PUWT01000005">
    <property type="protein sequence ID" value="PQQ29129.1"/>
    <property type="molecule type" value="Genomic_DNA"/>
</dbReference>
<accession>A0A2S8Q854</accession>
<gene>
    <name evidence="1" type="ORF">C6H66_02280</name>
</gene>
<dbReference type="Proteomes" id="UP000239550">
    <property type="component" value="Unassembled WGS sequence"/>
</dbReference>
<dbReference type="RefSeq" id="WP_105394692.1">
    <property type="nucleotide sequence ID" value="NZ_CAWNTA010000116.1"/>
</dbReference>
<name>A0A2S8Q854_9GAMM</name>
<proteinExistence type="predicted"/>
<organism evidence="1 2">
    <name type="scientific">Photorhabdus hindustanensis</name>
    <dbReference type="NCBI Taxonomy" id="2918802"/>
    <lineage>
        <taxon>Bacteria</taxon>
        <taxon>Pseudomonadati</taxon>
        <taxon>Pseudomonadota</taxon>
        <taxon>Gammaproteobacteria</taxon>
        <taxon>Enterobacterales</taxon>
        <taxon>Morganellaceae</taxon>
        <taxon>Photorhabdus</taxon>
    </lineage>
</organism>
<reference evidence="1 2" key="1">
    <citation type="submission" date="2018-02" db="EMBL/GenBank/DDBJ databases">
        <title>Five New Genomes of Indian Photorhabdus Isolates TSA.</title>
        <authorList>
            <person name="Dubay B."/>
            <person name="Somvanshi V.S."/>
        </authorList>
    </citation>
    <scope>NUCLEOTIDE SEQUENCE [LARGE SCALE GENOMIC DNA]</scope>
    <source>
        <strain evidence="1 2">H1</strain>
    </source>
</reference>
<keyword evidence="2" id="KW-1185">Reference proteome</keyword>
<evidence type="ECO:0008006" key="3">
    <source>
        <dbReference type="Google" id="ProtNLM"/>
    </source>
</evidence>
<comment type="caution">
    <text evidence="1">The sequence shown here is derived from an EMBL/GenBank/DDBJ whole genome shotgun (WGS) entry which is preliminary data.</text>
</comment>
<protein>
    <recommendedName>
        <fullName evidence="3">Nucleoside diphosphate kinase-like domain-containing protein</fullName>
    </recommendedName>
</protein>
<evidence type="ECO:0000313" key="2">
    <source>
        <dbReference type="Proteomes" id="UP000239550"/>
    </source>
</evidence>
<dbReference type="AlphaFoldDB" id="A0A2S8Q854"/>
<sequence length="200" mass="23636">MSEIALMMLKPEFNISDRKKLYPKLINYMRVHNISIIEEFTTNNRYIKEIIFDGIYNNLLKNANLQQKGNEIGSYNFIRYNNVIKLGDDKYALKKRFTCYKPFLSYAKKLFVFSFVPLHLFIIRRSKYSTWEILKKEFQGDAIQSNSNGIGVRSLFRELPWYTPTTNGLHLSASDEEAILEIEFIQNLRDFLDNETINYA</sequence>
<evidence type="ECO:0000313" key="1">
    <source>
        <dbReference type="EMBL" id="PQQ29129.1"/>
    </source>
</evidence>